<feature type="transmembrane region" description="Helical" evidence="9">
    <location>
        <begin position="123"/>
        <end position="148"/>
    </location>
</feature>
<evidence type="ECO:0000259" key="10">
    <source>
        <dbReference type="PROSITE" id="PS50928"/>
    </source>
</evidence>
<dbReference type="EMBL" id="SDVB01000106">
    <property type="protein sequence ID" value="RYC23244.1"/>
    <property type="molecule type" value="Genomic_DNA"/>
</dbReference>
<dbReference type="SUPFAM" id="SSF161098">
    <property type="entry name" value="MetI-like"/>
    <property type="match status" value="1"/>
</dbReference>
<dbReference type="GO" id="GO:0005886">
    <property type="term" value="C:plasma membrane"/>
    <property type="evidence" value="ECO:0007669"/>
    <property type="project" value="UniProtKB-SubCell"/>
</dbReference>
<evidence type="ECO:0000256" key="2">
    <source>
        <dbReference type="ARBA" id="ARBA00022448"/>
    </source>
</evidence>
<keyword evidence="3" id="KW-1003">Cell membrane</keyword>
<evidence type="ECO:0000256" key="1">
    <source>
        <dbReference type="ARBA" id="ARBA00004651"/>
    </source>
</evidence>
<dbReference type="PANTHER" id="PTHR43386">
    <property type="entry name" value="OLIGOPEPTIDE TRANSPORT SYSTEM PERMEASE PROTEIN APPC"/>
    <property type="match status" value="1"/>
</dbReference>
<dbReference type="CDD" id="cd06261">
    <property type="entry name" value="TM_PBP2"/>
    <property type="match status" value="1"/>
</dbReference>
<feature type="transmembrane region" description="Helical" evidence="9">
    <location>
        <begin position="78"/>
        <end position="102"/>
    </location>
</feature>
<evidence type="ECO:0000256" key="4">
    <source>
        <dbReference type="ARBA" id="ARBA00022692"/>
    </source>
</evidence>
<comment type="subcellular location">
    <subcellularLocation>
        <location evidence="1 9">Cell membrane</location>
        <topology evidence="1 9">Multi-pass membrane protein</topology>
    </subcellularLocation>
</comment>
<feature type="transmembrane region" description="Helical" evidence="9">
    <location>
        <begin position="239"/>
        <end position="266"/>
    </location>
</feature>
<dbReference type="InterPro" id="IPR035906">
    <property type="entry name" value="MetI-like_sf"/>
</dbReference>
<dbReference type="GO" id="GO:0015833">
    <property type="term" value="P:peptide transport"/>
    <property type="evidence" value="ECO:0007669"/>
    <property type="project" value="UniProtKB-KW"/>
</dbReference>
<evidence type="ECO:0000256" key="9">
    <source>
        <dbReference type="RuleBase" id="RU363032"/>
    </source>
</evidence>
<name>A0A4V1RT64_9HYPH</name>
<evidence type="ECO:0000256" key="3">
    <source>
        <dbReference type="ARBA" id="ARBA00022475"/>
    </source>
</evidence>
<feature type="domain" description="ABC transmembrane type-1" evidence="10">
    <location>
        <begin position="74"/>
        <end position="262"/>
    </location>
</feature>
<accession>A0A4V1RT64</accession>
<evidence type="ECO:0000256" key="6">
    <source>
        <dbReference type="ARBA" id="ARBA00022927"/>
    </source>
</evidence>
<evidence type="ECO:0000256" key="5">
    <source>
        <dbReference type="ARBA" id="ARBA00022856"/>
    </source>
</evidence>
<feature type="transmembrane region" description="Helical" evidence="9">
    <location>
        <begin position="196"/>
        <end position="219"/>
    </location>
</feature>
<dbReference type="AlphaFoldDB" id="A0A4V1RT64"/>
<keyword evidence="12" id="KW-1185">Reference proteome</keyword>
<dbReference type="OrthoDB" id="9766870at2"/>
<reference evidence="11 12" key="1">
    <citation type="submission" date="2019-01" db="EMBL/GenBank/DDBJ databases">
        <authorList>
            <person name="Deng T."/>
        </authorList>
    </citation>
    <scope>NUCLEOTIDE SEQUENCE [LARGE SCALE GENOMIC DNA]</scope>
    <source>
        <strain evidence="11 12">F8825</strain>
    </source>
</reference>
<keyword evidence="6" id="KW-0653">Protein transport</keyword>
<organism evidence="11 12">
    <name type="scientific">Ciceribacter ferrooxidans</name>
    <dbReference type="NCBI Taxonomy" id="2509717"/>
    <lineage>
        <taxon>Bacteria</taxon>
        <taxon>Pseudomonadati</taxon>
        <taxon>Pseudomonadota</taxon>
        <taxon>Alphaproteobacteria</taxon>
        <taxon>Hyphomicrobiales</taxon>
        <taxon>Rhizobiaceae</taxon>
        <taxon>Ciceribacter</taxon>
    </lineage>
</organism>
<dbReference type="GO" id="GO:0055085">
    <property type="term" value="P:transmembrane transport"/>
    <property type="evidence" value="ECO:0007669"/>
    <property type="project" value="InterPro"/>
</dbReference>
<dbReference type="InterPro" id="IPR050366">
    <property type="entry name" value="BP-dependent_transpt_permease"/>
</dbReference>
<comment type="similarity">
    <text evidence="9">Belongs to the binding-protein-dependent transport system permease family.</text>
</comment>
<dbReference type="PROSITE" id="PS50928">
    <property type="entry name" value="ABC_TM1"/>
    <property type="match status" value="1"/>
</dbReference>
<keyword evidence="4 9" id="KW-0812">Transmembrane</keyword>
<keyword evidence="5" id="KW-0571">Peptide transport</keyword>
<evidence type="ECO:0000313" key="12">
    <source>
        <dbReference type="Proteomes" id="UP000291088"/>
    </source>
</evidence>
<keyword evidence="8 9" id="KW-0472">Membrane</keyword>
<sequence>MPIWKSLLSRLDAVLALAILGAIALAALSAPAVFPDGPWRMVARPLLTPFTDITHPLGTDALGRDLMASLMFGARTSLAIGLVSTCVAIVVGTSIGAVAGFVGGRVDSALMRSTEMFQTVPSFALAILLVAIYAPSTVSIMIAISVVSWPPVARLTRAEFLSMRKREFVQAAMLSGQSSLRVAWSQIFPNILSPLTVMAALMVSMAILFESALSFVGLGDPKVVSWGYLISAGRGVMSQSWWLTFLPGLAIMSTIVSITILGDAIGDSQDPYFERRESK</sequence>
<evidence type="ECO:0000313" key="11">
    <source>
        <dbReference type="EMBL" id="RYC23244.1"/>
    </source>
</evidence>
<keyword evidence="2 9" id="KW-0813">Transport</keyword>
<keyword evidence="7 9" id="KW-1133">Transmembrane helix</keyword>
<dbReference type="PANTHER" id="PTHR43386:SF1">
    <property type="entry name" value="D,D-DIPEPTIDE TRANSPORT SYSTEM PERMEASE PROTEIN DDPC-RELATED"/>
    <property type="match status" value="1"/>
</dbReference>
<proteinExistence type="inferred from homology"/>
<evidence type="ECO:0000256" key="7">
    <source>
        <dbReference type="ARBA" id="ARBA00022989"/>
    </source>
</evidence>
<gene>
    <name evidence="11" type="ORF">EUU22_03875</name>
</gene>
<protein>
    <submittedName>
        <fullName evidence="11">ABC transporter permease</fullName>
    </submittedName>
</protein>
<dbReference type="InterPro" id="IPR000515">
    <property type="entry name" value="MetI-like"/>
</dbReference>
<dbReference type="Proteomes" id="UP000291088">
    <property type="component" value="Unassembled WGS sequence"/>
</dbReference>
<dbReference type="GO" id="GO:0015031">
    <property type="term" value="P:protein transport"/>
    <property type="evidence" value="ECO:0007669"/>
    <property type="project" value="UniProtKB-KW"/>
</dbReference>
<dbReference type="Pfam" id="PF00528">
    <property type="entry name" value="BPD_transp_1"/>
    <property type="match status" value="1"/>
</dbReference>
<comment type="caution">
    <text evidence="11">The sequence shown here is derived from an EMBL/GenBank/DDBJ whole genome shotgun (WGS) entry which is preliminary data.</text>
</comment>
<dbReference type="Gene3D" id="1.10.3720.10">
    <property type="entry name" value="MetI-like"/>
    <property type="match status" value="1"/>
</dbReference>
<evidence type="ECO:0000256" key="8">
    <source>
        <dbReference type="ARBA" id="ARBA00023136"/>
    </source>
</evidence>
<dbReference type="RefSeq" id="WP_129330771.1">
    <property type="nucleotide sequence ID" value="NZ_SDVB01000106.1"/>
</dbReference>